<evidence type="ECO:0000256" key="1">
    <source>
        <dbReference type="SAM" id="MobiDB-lite"/>
    </source>
</evidence>
<comment type="caution">
    <text evidence="3">The sequence shown here is derived from an EMBL/GenBank/DDBJ whole genome shotgun (WGS) entry which is preliminary data.</text>
</comment>
<dbReference type="GeneID" id="89933272"/>
<proteinExistence type="predicted"/>
<evidence type="ECO:0000313" key="4">
    <source>
        <dbReference type="Proteomes" id="UP001302812"/>
    </source>
</evidence>
<organism evidence="3 4">
    <name type="scientific">Canariomyces notabilis</name>
    <dbReference type="NCBI Taxonomy" id="2074819"/>
    <lineage>
        <taxon>Eukaryota</taxon>
        <taxon>Fungi</taxon>
        <taxon>Dikarya</taxon>
        <taxon>Ascomycota</taxon>
        <taxon>Pezizomycotina</taxon>
        <taxon>Sordariomycetes</taxon>
        <taxon>Sordariomycetidae</taxon>
        <taxon>Sordariales</taxon>
        <taxon>Chaetomiaceae</taxon>
        <taxon>Canariomyces</taxon>
    </lineage>
</organism>
<evidence type="ECO:0000256" key="2">
    <source>
        <dbReference type="SAM" id="SignalP"/>
    </source>
</evidence>
<protein>
    <submittedName>
        <fullName evidence="3">Uncharacterized protein</fullName>
    </submittedName>
</protein>
<keyword evidence="4" id="KW-1185">Reference proteome</keyword>
<evidence type="ECO:0000313" key="3">
    <source>
        <dbReference type="EMBL" id="KAK4110375.1"/>
    </source>
</evidence>
<feature type="region of interest" description="Disordered" evidence="1">
    <location>
        <begin position="130"/>
        <end position="161"/>
    </location>
</feature>
<dbReference type="EMBL" id="MU853351">
    <property type="protein sequence ID" value="KAK4110375.1"/>
    <property type="molecule type" value="Genomic_DNA"/>
</dbReference>
<feature type="chain" id="PRO_5043034530" evidence="2">
    <location>
        <begin position="21"/>
        <end position="177"/>
    </location>
</feature>
<reference evidence="3" key="1">
    <citation type="journal article" date="2023" name="Mol. Phylogenet. Evol.">
        <title>Genome-scale phylogeny and comparative genomics of the fungal order Sordariales.</title>
        <authorList>
            <person name="Hensen N."/>
            <person name="Bonometti L."/>
            <person name="Westerberg I."/>
            <person name="Brannstrom I.O."/>
            <person name="Guillou S."/>
            <person name="Cros-Aarteil S."/>
            <person name="Calhoun S."/>
            <person name="Haridas S."/>
            <person name="Kuo A."/>
            <person name="Mondo S."/>
            <person name="Pangilinan J."/>
            <person name="Riley R."/>
            <person name="LaButti K."/>
            <person name="Andreopoulos B."/>
            <person name="Lipzen A."/>
            <person name="Chen C."/>
            <person name="Yan M."/>
            <person name="Daum C."/>
            <person name="Ng V."/>
            <person name="Clum A."/>
            <person name="Steindorff A."/>
            <person name="Ohm R.A."/>
            <person name="Martin F."/>
            <person name="Silar P."/>
            <person name="Natvig D.O."/>
            <person name="Lalanne C."/>
            <person name="Gautier V."/>
            <person name="Ament-Velasquez S.L."/>
            <person name="Kruys A."/>
            <person name="Hutchinson M.I."/>
            <person name="Powell A.J."/>
            <person name="Barry K."/>
            <person name="Miller A.N."/>
            <person name="Grigoriev I.V."/>
            <person name="Debuchy R."/>
            <person name="Gladieux P."/>
            <person name="Hiltunen Thoren M."/>
            <person name="Johannesson H."/>
        </authorList>
    </citation>
    <scope>NUCLEOTIDE SEQUENCE</scope>
    <source>
        <strain evidence="3">CBS 508.74</strain>
    </source>
</reference>
<feature type="compositionally biased region" description="Low complexity" evidence="1">
    <location>
        <begin position="142"/>
        <end position="160"/>
    </location>
</feature>
<gene>
    <name evidence="3" type="ORF">N656DRAFT_292227</name>
</gene>
<reference evidence="3" key="2">
    <citation type="submission" date="2023-05" db="EMBL/GenBank/DDBJ databases">
        <authorList>
            <consortium name="Lawrence Berkeley National Laboratory"/>
            <person name="Steindorff A."/>
            <person name="Hensen N."/>
            <person name="Bonometti L."/>
            <person name="Westerberg I."/>
            <person name="Brannstrom I.O."/>
            <person name="Guillou S."/>
            <person name="Cros-Aarteil S."/>
            <person name="Calhoun S."/>
            <person name="Haridas S."/>
            <person name="Kuo A."/>
            <person name="Mondo S."/>
            <person name="Pangilinan J."/>
            <person name="Riley R."/>
            <person name="Labutti K."/>
            <person name="Andreopoulos B."/>
            <person name="Lipzen A."/>
            <person name="Chen C."/>
            <person name="Yanf M."/>
            <person name="Daum C."/>
            <person name="Ng V."/>
            <person name="Clum A."/>
            <person name="Ohm R."/>
            <person name="Martin F."/>
            <person name="Silar P."/>
            <person name="Natvig D."/>
            <person name="Lalanne C."/>
            <person name="Gautier V."/>
            <person name="Ament-Velasquez S.L."/>
            <person name="Kruys A."/>
            <person name="Hutchinson M.I."/>
            <person name="Powell A.J."/>
            <person name="Barry K."/>
            <person name="Miller A.N."/>
            <person name="Grigoriev I.V."/>
            <person name="Debuchy R."/>
            <person name="Gladieux P."/>
            <person name="Thoren M.H."/>
            <person name="Johannesson H."/>
        </authorList>
    </citation>
    <scope>NUCLEOTIDE SEQUENCE</scope>
    <source>
        <strain evidence="3">CBS 508.74</strain>
    </source>
</reference>
<name>A0AAN6QMM6_9PEZI</name>
<dbReference type="RefSeq" id="XP_064667945.1">
    <property type="nucleotide sequence ID" value="XM_064809149.1"/>
</dbReference>
<accession>A0AAN6QMM6</accession>
<keyword evidence="2" id="KW-0732">Signal</keyword>
<dbReference type="Proteomes" id="UP001302812">
    <property type="component" value="Unassembled WGS sequence"/>
</dbReference>
<sequence length="177" mass="17205">MHLLLNVLATSLALAAPSLSQGITATPTIESVSGCPAVVSTTHVCSTCMTIQCVASVTITAGCGTCPASPPTIYRGYPCEEGCSALTGCKPVYTVVTAAAGEGGECEFAATATTTSTAISSGAATGSGTTTAATSMSFGEQSSVTGTGSTAGSGPASTGPVSVNAAARRVALPMRLW</sequence>
<feature type="signal peptide" evidence="2">
    <location>
        <begin position="1"/>
        <end position="20"/>
    </location>
</feature>
<dbReference type="AlphaFoldDB" id="A0AAN6QMM6"/>